<keyword evidence="8" id="KW-0963">Cytoplasm</keyword>
<dbReference type="HAMAP" id="MF_00127">
    <property type="entry name" value="His_tRNA_synth"/>
    <property type="match status" value="1"/>
</dbReference>
<comment type="subcellular location">
    <subcellularLocation>
        <location evidence="8">Cytoplasm</location>
    </subcellularLocation>
</comment>
<dbReference type="PANTHER" id="PTHR43707">
    <property type="entry name" value="HISTIDYL-TRNA SYNTHETASE"/>
    <property type="match status" value="1"/>
</dbReference>
<dbReference type="InterPro" id="IPR033656">
    <property type="entry name" value="HisRS_anticodon"/>
</dbReference>
<dbReference type="GO" id="GO:0004821">
    <property type="term" value="F:histidine-tRNA ligase activity"/>
    <property type="evidence" value="ECO:0007669"/>
    <property type="project" value="UniProtKB-UniRule"/>
</dbReference>
<dbReference type="Pfam" id="PF13393">
    <property type="entry name" value="tRNA-synt_His"/>
    <property type="match status" value="2"/>
</dbReference>
<evidence type="ECO:0000256" key="5">
    <source>
        <dbReference type="ARBA" id="ARBA00022917"/>
    </source>
</evidence>
<keyword evidence="4 8" id="KW-0067">ATP-binding</keyword>
<evidence type="ECO:0000259" key="10">
    <source>
        <dbReference type="PROSITE" id="PS50862"/>
    </source>
</evidence>
<evidence type="ECO:0000256" key="3">
    <source>
        <dbReference type="ARBA" id="ARBA00022741"/>
    </source>
</evidence>
<dbReference type="EMBL" id="DTMQ01000048">
    <property type="protein sequence ID" value="HGE99957.1"/>
    <property type="molecule type" value="Genomic_DNA"/>
</dbReference>
<evidence type="ECO:0000256" key="6">
    <source>
        <dbReference type="ARBA" id="ARBA00023146"/>
    </source>
</evidence>
<keyword evidence="3 8" id="KW-0547">Nucleotide-binding</keyword>
<evidence type="ECO:0000256" key="7">
    <source>
        <dbReference type="ARBA" id="ARBA00047639"/>
    </source>
</evidence>
<keyword evidence="2 8" id="KW-0436">Ligase</keyword>
<reference evidence="11" key="1">
    <citation type="journal article" date="2020" name="mSystems">
        <title>Genome- and Community-Level Interaction Insights into Carbon Utilization and Element Cycling Functions of Hydrothermarchaeota in Hydrothermal Sediment.</title>
        <authorList>
            <person name="Zhou Z."/>
            <person name="Liu Y."/>
            <person name="Xu W."/>
            <person name="Pan J."/>
            <person name="Luo Z.H."/>
            <person name="Li M."/>
        </authorList>
    </citation>
    <scope>NUCLEOTIDE SEQUENCE [LARGE SCALE GENOMIC DNA]</scope>
    <source>
        <strain evidence="11">SpSt-906</strain>
    </source>
</reference>
<dbReference type="CDD" id="cd00773">
    <property type="entry name" value="HisRS-like_core"/>
    <property type="match status" value="1"/>
</dbReference>
<name>A0A7C3Z0Z9_UNCW3</name>
<dbReference type="GO" id="GO:0005524">
    <property type="term" value="F:ATP binding"/>
    <property type="evidence" value="ECO:0007669"/>
    <property type="project" value="UniProtKB-UniRule"/>
</dbReference>
<dbReference type="PROSITE" id="PS50862">
    <property type="entry name" value="AA_TRNA_LIGASE_II"/>
    <property type="match status" value="1"/>
</dbReference>
<comment type="caution">
    <text evidence="11">The sequence shown here is derived from an EMBL/GenBank/DDBJ whole genome shotgun (WGS) entry which is preliminary data.</text>
</comment>
<feature type="binding site" evidence="9">
    <location>
        <position position="255"/>
    </location>
    <ligand>
        <name>L-histidine</name>
        <dbReference type="ChEBI" id="CHEBI:57595"/>
    </ligand>
</feature>
<dbReference type="SUPFAM" id="SSF52954">
    <property type="entry name" value="Class II aaRS ABD-related"/>
    <property type="match status" value="1"/>
</dbReference>
<dbReference type="EC" id="6.1.1.21" evidence="8"/>
<feature type="binding site" evidence="9">
    <location>
        <begin position="81"/>
        <end position="83"/>
    </location>
    <ligand>
        <name>L-histidine</name>
        <dbReference type="ChEBI" id="CHEBI:57595"/>
    </ligand>
</feature>
<evidence type="ECO:0000256" key="9">
    <source>
        <dbReference type="PIRSR" id="PIRSR001549-1"/>
    </source>
</evidence>
<dbReference type="InterPro" id="IPR036621">
    <property type="entry name" value="Anticodon-bd_dom_sf"/>
</dbReference>
<evidence type="ECO:0000256" key="4">
    <source>
        <dbReference type="ARBA" id="ARBA00022840"/>
    </source>
</evidence>
<evidence type="ECO:0000313" key="11">
    <source>
        <dbReference type="EMBL" id="HGE99957.1"/>
    </source>
</evidence>
<feature type="binding site" evidence="9">
    <location>
        <begin position="259"/>
        <end position="260"/>
    </location>
    <ligand>
        <name>L-histidine</name>
        <dbReference type="ChEBI" id="CHEBI:57595"/>
    </ligand>
</feature>
<dbReference type="PIRSF" id="PIRSF001549">
    <property type="entry name" value="His-tRNA_synth"/>
    <property type="match status" value="1"/>
</dbReference>
<dbReference type="SUPFAM" id="SSF55681">
    <property type="entry name" value="Class II aaRS and biotin synthetases"/>
    <property type="match status" value="1"/>
</dbReference>
<dbReference type="CDD" id="cd00859">
    <property type="entry name" value="HisRS_anticodon"/>
    <property type="match status" value="1"/>
</dbReference>
<accession>A0A7C3Z0Z9</accession>
<feature type="binding site" evidence="9">
    <location>
        <position position="109"/>
    </location>
    <ligand>
        <name>L-histidine</name>
        <dbReference type="ChEBI" id="CHEBI:57595"/>
    </ligand>
</feature>
<dbReference type="Pfam" id="PF03129">
    <property type="entry name" value="HGTP_anticodon"/>
    <property type="match status" value="1"/>
</dbReference>
<gene>
    <name evidence="8" type="primary">hisS</name>
    <name evidence="11" type="ORF">ENX07_07830</name>
</gene>
<dbReference type="InterPro" id="IPR015807">
    <property type="entry name" value="His-tRNA-ligase"/>
</dbReference>
<comment type="subunit">
    <text evidence="8">Homodimer.</text>
</comment>
<evidence type="ECO:0000256" key="2">
    <source>
        <dbReference type="ARBA" id="ARBA00022598"/>
    </source>
</evidence>
<dbReference type="AlphaFoldDB" id="A0A7C3Z0Z9"/>
<dbReference type="InterPro" id="IPR041715">
    <property type="entry name" value="HisRS-like_core"/>
</dbReference>
<dbReference type="InterPro" id="IPR006195">
    <property type="entry name" value="aa-tRNA-synth_II"/>
</dbReference>
<dbReference type="Gene3D" id="3.40.50.800">
    <property type="entry name" value="Anticodon-binding domain"/>
    <property type="match status" value="1"/>
</dbReference>
<keyword evidence="5 8" id="KW-0648">Protein biosynthesis</keyword>
<dbReference type="GO" id="GO:0006427">
    <property type="term" value="P:histidyl-tRNA aminoacylation"/>
    <property type="evidence" value="ECO:0007669"/>
    <property type="project" value="UniProtKB-UniRule"/>
</dbReference>
<dbReference type="InterPro" id="IPR004516">
    <property type="entry name" value="HisRS/HisZ"/>
</dbReference>
<feature type="binding site" evidence="9">
    <location>
        <position position="123"/>
    </location>
    <ligand>
        <name>L-histidine</name>
        <dbReference type="ChEBI" id="CHEBI:57595"/>
    </ligand>
</feature>
<dbReference type="Gene3D" id="3.30.930.10">
    <property type="entry name" value="Bira Bifunctional Protein, Domain 2"/>
    <property type="match status" value="1"/>
</dbReference>
<keyword evidence="6 8" id="KW-0030">Aminoacyl-tRNA synthetase</keyword>
<evidence type="ECO:0000256" key="1">
    <source>
        <dbReference type="ARBA" id="ARBA00008226"/>
    </source>
</evidence>
<dbReference type="GO" id="GO:0005737">
    <property type="term" value="C:cytoplasm"/>
    <property type="evidence" value="ECO:0007669"/>
    <property type="project" value="UniProtKB-SubCell"/>
</dbReference>
<sequence length="410" mass="46560">MKYQRPKGTKDFLPEEARKASYVEEVFRQTCALFGFQEIRTPILEPKELFLRATGAETEIVQKEMYLFFDRSGRELALRPEGTPGVIRAVIEGGLNPPQRLFYLGPMFRYEKPQKGRFRQHHQLGIEVLGEKGPYTDAEVLFLATTFLSAIGIKDYQILLNSLGCQNCSPAFSQALKAFLSSEEKKLCPDCQGRLLRNPLRILDCKNENCQKIYQFGPKIKDYLCSDCSEHFASFLSYLPQLGIKNYRLAENLVRGIDYYTRTVFEFVSERLGSQNSFGGGGRYDNLFADLGGEKTPAIGFALGLERILMLLPEGEKEEPAIIFIAFLSPADFEKGKEIITTLRSARLKVIVGEVGERLKGQLKRANSYQARWVVIVGEEELKKGAVSVKDMKTGEQREIRKEELLNFLK</sequence>
<dbReference type="InterPro" id="IPR045864">
    <property type="entry name" value="aa-tRNA-synth_II/BPL/LPL"/>
</dbReference>
<feature type="domain" description="Aminoacyl-transfer RNA synthetases class-II family profile" evidence="10">
    <location>
        <begin position="21"/>
        <end position="320"/>
    </location>
</feature>
<comment type="similarity">
    <text evidence="1 8">Belongs to the class-II aminoacyl-tRNA synthetase family.</text>
</comment>
<evidence type="ECO:0000256" key="8">
    <source>
        <dbReference type="HAMAP-Rule" id="MF_00127"/>
    </source>
</evidence>
<proteinExistence type="inferred from homology"/>
<organism evidence="11">
    <name type="scientific">candidate division WOR-3 bacterium</name>
    <dbReference type="NCBI Taxonomy" id="2052148"/>
    <lineage>
        <taxon>Bacteria</taxon>
        <taxon>Bacteria division WOR-3</taxon>
    </lineage>
</organism>
<dbReference type="PANTHER" id="PTHR43707:SF1">
    <property type="entry name" value="HISTIDINE--TRNA LIGASE, MITOCHONDRIAL-RELATED"/>
    <property type="match status" value="1"/>
</dbReference>
<comment type="catalytic activity">
    <reaction evidence="7 8">
        <text>tRNA(His) + L-histidine + ATP = L-histidyl-tRNA(His) + AMP + diphosphate + H(+)</text>
        <dbReference type="Rhea" id="RHEA:17313"/>
        <dbReference type="Rhea" id="RHEA-COMP:9665"/>
        <dbReference type="Rhea" id="RHEA-COMP:9689"/>
        <dbReference type="ChEBI" id="CHEBI:15378"/>
        <dbReference type="ChEBI" id="CHEBI:30616"/>
        <dbReference type="ChEBI" id="CHEBI:33019"/>
        <dbReference type="ChEBI" id="CHEBI:57595"/>
        <dbReference type="ChEBI" id="CHEBI:78442"/>
        <dbReference type="ChEBI" id="CHEBI:78527"/>
        <dbReference type="ChEBI" id="CHEBI:456215"/>
        <dbReference type="EC" id="6.1.1.21"/>
    </reaction>
</comment>
<feature type="binding site" evidence="9">
    <location>
        <position position="127"/>
    </location>
    <ligand>
        <name>L-histidine</name>
        <dbReference type="ChEBI" id="CHEBI:57595"/>
    </ligand>
</feature>
<dbReference type="NCBIfam" id="TIGR00442">
    <property type="entry name" value="hisS"/>
    <property type="match status" value="1"/>
</dbReference>
<protein>
    <recommendedName>
        <fullName evidence="8">Histidine--tRNA ligase</fullName>
        <ecNumber evidence="8">6.1.1.21</ecNumber>
    </recommendedName>
    <alternativeName>
        <fullName evidence="8">Histidyl-tRNA synthetase</fullName>
        <shortName evidence="8">HisRS</shortName>
    </alternativeName>
</protein>
<dbReference type="InterPro" id="IPR004154">
    <property type="entry name" value="Anticodon-bd"/>
</dbReference>